<dbReference type="Pfam" id="PF14492">
    <property type="entry name" value="EFG_III"/>
    <property type="match status" value="1"/>
</dbReference>
<dbReference type="Gene3D" id="2.40.30.10">
    <property type="entry name" value="Translation factors"/>
    <property type="match status" value="1"/>
</dbReference>
<protein>
    <recommendedName>
        <fullName evidence="1">Elongation factor G</fullName>
    </recommendedName>
</protein>
<dbReference type="InterPro" id="IPR014721">
    <property type="entry name" value="Ribsml_uS5_D2-typ_fold_subgr"/>
</dbReference>
<accession>A0A1Y6D8Z2</accession>
<dbReference type="InterPro" id="IPR027417">
    <property type="entry name" value="P-loop_NTPase"/>
</dbReference>
<dbReference type="SUPFAM" id="SSF54980">
    <property type="entry name" value="EF-G C-terminal domain-like"/>
    <property type="match status" value="2"/>
</dbReference>
<dbReference type="GO" id="GO:0005525">
    <property type="term" value="F:GTP binding"/>
    <property type="evidence" value="ECO:0007669"/>
    <property type="project" value="UniProtKB-KW"/>
</dbReference>
<evidence type="ECO:0000256" key="2">
    <source>
        <dbReference type="ARBA" id="ARBA00022741"/>
    </source>
</evidence>
<evidence type="ECO:0000256" key="1">
    <source>
        <dbReference type="ARBA" id="ARBA00017872"/>
    </source>
</evidence>
<dbReference type="InterPro" id="IPR020568">
    <property type="entry name" value="Ribosomal_Su5_D2-typ_SF"/>
</dbReference>
<dbReference type="InterPro" id="IPR047872">
    <property type="entry name" value="EFG_IV"/>
</dbReference>
<dbReference type="Gene3D" id="3.30.70.240">
    <property type="match status" value="1"/>
</dbReference>
<dbReference type="OrthoDB" id="9804431at2"/>
<keyword evidence="4" id="KW-0648">Protein biosynthesis</keyword>
<keyword evidence="2" id="KW-0547">Nucleotide-binding</keyword>
<dbReference type="Proteomes" id="UP000192923">
    <property type="component" value="Unassembled WGS sequence"/>
</dbReference>
<gene>
    <name evidence="8" type="ORF">SAMN02949497_4612</name>
</gene>
<keyword evidence="9" id="KW-1185">Reference proteome</keyword>
<dbReference type="InterPro" id="IPR009000">
    <property type="entry name" value="Transl_B-barrel_sf"/>
</dbReference>
<feature type="domain" description="Tr-type G" evidence="7">
    <location>
        <begin position="9"/>
        <end position="270"/>
    </location>
</feature>
<dbReference type="InterPro" id="IPR041095">
    <property type="entry name" value="EFG_II"/>
</dbReference>
<dbReference type="InterPro" id="IPR005517">
    <property type="entry name" value="Transl_elong_EFG/EF2_IV"/>
</dbReference>
<dbReference type="AlphaFoldDB" id="A0A1Y6D8Z2"/>
<dbReference type="Gene3D" id="3.40.50.300">
    <property type="entry name" value="P-loop containing nucleotide triphosphate hydrolases"/>
    <property type="match status" value="1"/>
</dbReference>
<dbReference type="Gene3D" id="3.30.70.870">
    <property type="entry name" value="Elongation Factor G (Translational Gtpase), domain 3"/>
    <property type="match status" value="1"/>
</dbReference>
<evidence type="ECO:0000256" key="4">
    <source>
        <dbReference type="ARBA" id="ARBA00022917"/>
    </source>
</evidence>
<dbReference type="Pfam" id="PF00009">
    <property type="entry name" value="GTP_EFTU"/>
    <property type="match status" value="1"/>
</dbReference>
<name>A0A1Y6D8Z2_9GAMM</name>
<evidence type="ECO:0000256" key="3">
    <source>
        <dbReference type="ARBA" id="ARBA00022768"/>
    </source>
</evidence>
<keyword evidence="5" id="KW-0342">GTP-binding</keyword>
<reference evidence="8 9" key="1">
    <citation type="submission" date="2016-12" db="EMBL/GenBank/DDBJ databases">
        <authorList>
            <person name="Song W.-J."/>
            <person name="Kurnit D.M."/>
        </authorList>
    </citation>
    <scope>NUCLEOTIDE SEQUENCE [LARGE SCALE GENOMIC DNA]</scope>
    <source>
        <strain evidence="8 9">175</strain>
    </source>
</reference>
<dbReference type="GO" id="GO:0097216">
    <property type="term" value="F:guanosine tetraphosphate binding"/>
    <property type="evidence" value="ECO:0007669"/>
    <property type="project" value="UniProtKB-ARBA"/>
</dbReference>
<dbReference type="CDD" id="cd04170">
    <property type="entry name" value="EF-G_bact"/>
    <property type="match status" value="1"/>
</dbReference>
<dbReference type="FunFam" id="3.30.230.10:FF:000003">
    <property type="entry name" value="Elongation factor G"/>
    <property type="match status" value="1"/>
</dbReference>
<sequence length="686" mass="74836">MNALAYPTENLRTLALVGQSGAGKTTLAEALLHKTGMINTPGSVEKGNTVCDYEPLEKSHQHSLKLAVAHLVHQDTRVHLLDTPGFPDFLGQALCALDAVETVAVVINAQNGVEFTTQRMMHWAEARGLCRMIVVNKIDGENGNLPGLLREIQDAFGKECLPINLPAANGARVVDCFFNPAGEADFSSVAEAHRALVDQVVEVDEALMTRYLEQGEIAPEELHAPFEAALREGHLVPVCFVSARTGAGVAELADMMVKLLPHPGEGNPPLFERWPSNSERKDAVPFRSVPDPSKHVLAHVFKVEIDPYVGKMTVFRVHQGTITPDTQLFVGESRKPFKVNQLFMLQGKQHMPINRAGPGDICAVAKVEEVVFDSVLHDAPEDDHIHLKPLDFPHSVFGLAIKPKRRGDEHKLSEVLHKIEAEDPSFHVDYDASTHEEVMHGLGELHLKRVLEKMHEQYRLDVDAHTPKIPYRETITTPAEGHHRHKKQTGGAGQFGEVFLRVEPLPRGAGFEFVDEVKGGTIPGQFIPAVAKGVHQVLELGAIAGYPLQDVKVAVYDGKSHSVDSKEVAFVSAGKKAFLDAIAKAKPILLEPIVAIELNIPESAIGDVSGDLSARRGQVTGHHPARGGMAQVKARAPLAELEGYHSRLKALTAGQGSYTLELSHYEPVPPNVQAQLAAQFKPRPED</sequence>
<dbReference type="NCBIfam" id="NF009891">
    <property type="entry name" value="PRK13351.1-1"/>
    <property type="match status" value="1"/>
</dbReference>
<dbReference type="STRING" id="1760988.SAMN02949497_4612"/>
<dbReference type="NCBIfam" id="TIGR00231">
    <property type="entry name" value="small_GTP"/>
    <property type="match status" value="1"/>
</dbReference>
<evidence type="ECO:0000256" key="5">
    <source>
        <dbReference type="ARBA" id="ARBA00023134"/>
    </source>
</evidence>
<dbReference type="InterPro" id="IPR000640">
    <property type="entry name" value="EFG_V-like"/>
</dbReference>
<dbReference type="InterPro" id="IPR035649">
    <property type="entry name" value="EFG_V"/>
</dbReference>
<dbReference type="CDD" id="cd01434">
    <property type="entry name" value="EFG_mtEFG1_IV"/>
    <property type="match status" value="1"/>
</dbReference>
<dbReference type="SMART" id="SM00889">
    <property type="entry name" value="EFG_IV"/>
    <property type="match status" value="1"/>
</dbReference>
<dbReference type="Pfam" id="PF22042">
    <property type="entry name" value="EF-G_D2"/>
    <property type="match status" value="1"/>
</dbReference>
<dbReference type="InterPro" id="IPR000795">
    <property type="entry name" value="T_Tr_GTP-bd_dom"/>
</dbReference>
<dbReference type="InterPro" id="IPR053905">
    <property type="entry name" value="EF-G-like_DII"/>
</dbReference>
<dbReference type="SUPFAM" id="SSF50447">
    <property type="entry name" value="Translation proteins"/>
    <property type="match status" value="1"/>
</dbReference>
<evidence type="ECO:0000313" key="8">
    <source>
        <dbReference type="EMBL" id="SMF97193.1"/>
    </source>
</evidence>
<keyword evidence="3 8" id="KW-0251">Elongation factor</keyword>
<dbReference type="RefSeq" id="WP_085216005.1">
    <property type="nucleotide sequence ID" value="NZ_FXAM01000001.1"/>
</dbReference>
<dbReference type="Pfam" id="PF00679">
    <property type="entry name" value="EFG_C"/>
    <property type="match status" value="1"/>
</dbReference>
<dbReference type="SUPFAM" id="SSF52540">
    <property type="entry name" value="P-loop containing nucleoside triphosphate hydrolases"/>
    <property type="match status" value="1"/>
</dbReference>
<dbReference type="InterPro" id="IPR035647">
    <property type="entry name" value="EFG_III/V"/>
</dbReference>
<dbReference type="GO" id="GO:0003924">
    <property type="term" value="F:GTPase activity"/>
    <property type="evidence" value="ECO:0007669"/>
    <property type="project" value="InterPro"/>
</dbReference>
<dbReference type="SUPFAM" id="SSF54211">
    <property type="entry name" value="Ribosomal protein S5 domain 2-like"/>
    <property type="match status" value="1"/>
</dbReference>
<dbReference type="SMART" id="SM00838">
    <property type="entry name" value="EFG_C"/>
    <property type="match status" value="1"/>
</dbReference>
<dbReference type="PANTHER" id="PTHR43261:SF6">
    <property type="entry name" value="ELONGATION FACTOR G-LIKE PROTEIN"/>
    <property type="match status" value="1"/>
</dbReference>
<dbReference type="PROSITE" id="PS51722">
    <property type="entry name" value="G_TR_2"/>
    <property type="match status" value="1"/>
</dbReference>
<dbReference type="GO" id="GO:0003746">
    <property type="term" value="F:translation elongation factor activity"/>
    <property type="evidence" value="ECO:0007669"/>
    <property type="project" value="UniProtKB-KW"/>
</dbReference>
<dbReference type="NCBIfam" id="NF009381">
    <property type="entry name" value="PRK12740.1-5"/>
    <property type="match status" value="1"/>
</dbReference>
<dbReference type="PANTHER" id="PTHR43261">
    <property type="entry name" value="TRANSLATION ELONGATION FACTOR G-RELATED"/>
    <property type="match status" value="1"/>
</dbReference>
<dbReference type="Gene3D" id="3.30.230.10">
    <property type="match status" value="1"/>
</dbReference>
<evidence type="ECO:0000313" key="9">
    <source>
        <dbReference type="Proteomes" id="UP000192923"/>
    </source>
</evidence>
<proteinExistence type="predicted"/>
<dbReference type="CDD" id="cd03713">
    <property type="entry name" value="EFG_mtEFG_C"/>
    <property type="match status" value="1"/>
</dbReference>
<dbReference type="EMBL" id="FXAM01000001">
    <property type="protein sequence ID" value="SMF97193.1"/>
    <property type="molecule type" value="Genomic_DNA"/>
</dbReference>
<evidence type="ECO:0000256" key="6">
    <source>
        <dbReference type="ARBA" id="ARBA00024731"/>
    </source>
</evidence>
<organism evidence="8 9">
    <name type="scientific">Methylomagnum ishizawai</name>
    <dbReference type="NCBI Taxonomy" id="1760988"/>
    <lineage>
        <taxon>Bacteria</taxon>
        <taxon>Pseudomonadati</taxon>
        <taxon>Pseudomonadota</taxon>
        <taxon>Gammaproteobacteria</taxon>
        <taxon>Methylococcales</taxon>
        <taxon>Methylococcaceae</taxon>
        <taxon>Methylomagnum</taxon>
    </lineage>
</organism>
<comment type="function">
    <text evidence="6">Catalyzes the GTP-dependent ribosomal translocation step during translation elongation. During this step, the ribosome changes from the pre-translocational (PRE) to the post-translocational (POST) state as the newly formed A-site-bound peptidyl-tRNA and P-site-bound deacylated tRNA move to the P and E sites, respectively. Catalyzes the coordinated movement of the two tRNA molecules, the mRNA and conformational changes in the ribosome.</text>
</comment>
<dbReference type="GO" id="GO:0032790">
    <property type="term" value="P:ribosome disassembly"/>
    <property type="evidence" value="ECO:0007669"/>
    <property type="project" value="TreeGrafter"/>
</dbReference>
<dbReference type="FunFam" id="3.30.70.240:FF:000001">
    <property type="entry name" value="Elongation factor G"/>
    <property type="match status" value="1"/>
</dbReference>
<evidence type="ECO:0000259" key="7">
    <source>
        <dbReference type="PROSITE" id="PS51722"/>
    </source>
</evidence>
<dbReference type="Pfam" id="PF03764">
    <property type="entry name" value="EFG_IV"/>
    <property type="match status" value="1"/>
</dbReference>
<dbReference type="InterPro" id="IPR005225">
    <property type="entry name" value="Small_GTP-bd"/>
</dbReference>